<comment type="function">
    <text evidence="5">Catalyzes the reversible hydration of carbon dioxide to form bicarbonate.</text>
</comment>
<dbReference type="EMBL" id="FONV01000005">
    <property type="protein sequence ID" value="SFF06475.1"/>
    <property type="molecule type" value="Genomic_DNA"/>
</dbReference>
<evidence type="ECO:0000256" key="8">
    <source>
        <dbReference type="SAM" id="SignalP"/>
    </source>
</evidence>
<gene>
    <name evidence="9" type="ORF">SAMN05421541_105525</name>
</gene>
<dbReference type="SUPFAM" id="SSF53056">
    <property type="entry name" value="beta-carbonic anhydrase, cab"/>
    <property type="match status" value="1"/>
</dbReference>
<sequence>MLQSKLNRRLFLGAGGAAAGSVALAGVGSSAALATESGLTPDKVLAELLAGNKRFISGKAKHPHLSRERIGAVAKGQHPFAIILGCADSRVAPELLFDQGVGDLFVNRVAGNAVDPLLLGSMEYAAEEFVPPLVVVLGHERCGAVAATQGCVRSGGKAPGSIQAIVDTLTPIVGPYANDPDAVEKGVQANVKAQAAAVLAQSAIFREKVEAGHMKIVGARYDLDSGKVTVLS</sequence>
<feature type="binding site" evidence="7">
    <location>
        <position position="139"/>
    </location>
    <ligand>
        <name>Zn(2+)</name>
        <dbReference type="ChEBI" id="CHEBI:29105"/>
    </ligand>
</feature>
<reference evidence="9 10" key="1">
    <citation type="submission" date="2016-10" db="EMBL/GenBank/DDBJ databases">
        <authorList>
            <person name="de Groot N.N."/>
        </authorList>
    </citation>
    <scope>NUCLEOTIDE SEQUENCE [LARGE SCALE GENOMIC DNA]</scope>
    <source>
        <strain evidence="9 10">DSM 43019</strain>
    </source>
</reference>
<dbReference type="PANTHER" id="PTHR11002:SF79">
    <property type="entry name" value="CARBONIC ANHYDRASE 2"/>
    <property type="match status" value="1"/>
</dbReference>
<name>A0A1I2FMC9_9ACTN</name>
<keyword evidence="3 7" id="KW-0862">Zinc</keyword>
<protein>
    <recommendedName>
        <fullName evidence="2">carbonic anhydrase</fullName>
        <ecNumber evidence="2">4.2.1.1</ecNumber>
    </recommendedName>
</protein>
<evidence type="ECO:0000256" key="4">
    <source>
        <dbReference type="ARBA" id="ARBA00023239"/>
    </source>
</evidence>
<proteinExistence type="inferred from homology"/>
<evidence type="ECO:0000256" key="3">
    <source>
        <dbReference type="ARBA" id="ARBA00022833"/>
    </source>
</evidence>
<dbReference type="Gene3D" id="3.40.1050.10">
    <property type="entry name" value="Carbonic anhydrase"/>
    <property type="match status" value="1"/>
</dbReference>
<dbReference type="GO" id="GO:0004089">
    <property type="term" value="F:carbonate dehydratase activity"/>
    <property type="evidence" value="ECO:0007669"/>
    <property type="project" value="UniProtKB-EC"/>
</dbReference>
<dbReference type="InterPro" id="IPR001765">
    <property type="entry name" value="Carbonic_anhydrase"/>
</dbReference>
<organism evidence="9 10">
    <name type="scientific">Actinoplanes philippinensis</name>
    <dbReference type="NCBI Taxonomy" id="35752"/>
    <lineage>
        <taxon>Bacteria</taxon>
        <taxon>Bacillati</taxon>
        <taxon>Actinomycetota</taxon>
        <taxon>Actinomycetes</taxon>
        <taxon>Micromonosporales</taxon>
        <taxon>Micromonosporaceae</taxon>
        <taxon>Actinoplanes</taxon>
    </lineage>
</organism>
<keyword evidence="7" id="KW-0479">Metal-binding</keyword>
<feature type="binding site" evidence="7">
    <location>
        <position position="88"/>
    </location>
    <ligand>
        <name>Zn(2+)</name>
        <dbReference type="ChEBI" id="CHEBI:29105"/>
    </ligand>
</feature>
<dbReference type="AlphaFoldDB" id="A0A1I2FMC9"/>
<keyword evidence="4" id="KW-0456">Lyase</keyword>
<dbReference type="STRING" id="35752.SAMN05421541_105525"/>
<evidence type="ECO:0000256" key="6">
    <source>
        <dbReference type="ARBA" id="ARBA00048348"/>
    </source>
</evidence>
<evidence type="ECO:0000313" key="9">
    <source>
        <dbReference type="EMBL" id="SFF06475.1"/>
    </source>
</evidence>
<feature type="binding site" evidence="7">
    <location>
        <position position="142"/>
    </location>
    <ligand>
        <name>Zn(2+)</name>
        <dbReference type="ChEBI" id="CHEBI:29105"/>
    </ligand>
</feature>
<dbReference type="EC" id="4.2.1.1" evidence="2"/>
<dbReference type="RefSeq" id="WP_093614641.1">
    <property type="nucleotide sequence ID" value="NZ_BOMT01000037.1"/>
</dbReference>
<dbReference type="PROSITE" id="PS00704">
    <property type="entry name" value="PROK_CO2_ANHYDRASE_1"/>
    <property type="match status" value="1"/>
</dbReference>
<feature type="signal peptide" evidence="8">
    <location>
        <begin position="1"/>
        <end position="25"/>
    </location>
</feature>
<dbReference type="SMART" id="SM00947">
    <property type="entry name" value="Pro_CA"/>
    <property type="match status" value="1"/>
</dbReference>
<evidence type="ECO:0000256" key="1">
    <source>
        <dbReference type="ARBA" id="ARBA00006217"/>
    </source>
</evidence>
<evidence type="ECO:0000256" key="2">
    <source>
        <dbReference type="ARBA" id="ARBA00012925"/>
    </source>
</evidence>
<dbReference type="CDD" id="cd03378">
    <property type="entry name" value="beta_CA_cladeC"/>
    <property type="match status" value="1"/>
</dbReference>
<feature type="binding site" evidence="7">
    <location>
        <position position="86"/>
    </location>
    <ligand>
        <name>Zn(2+)</name>
        <dbReference type="ChEBI" id="CHEBI:29105"/>
    </ligand>
</feature>
<comment type="catalytic activity">
    <reaction evidence="6">
        <text>hydrogencarbonate + H(+) = CO2 + H2O</text>
        <dbReference type="Rhea" id="RHEA:10748"/>
        <dbReference type="ChEBI" id="CHEBI:15377"/>
        <dbReference type="ChEBI" id="CHEBI:15378"/>
        <dbReference type="ChEBI" id="CHEBI:16526"/>
        <dbReference type="ChEBI" id="CHEBI:17544"/>
        <dbReference type="EC" id="4.2.1.1"/>
    </reaction>
</comment>
<feature type="chain" id="PRO_5039002747" description="carbonic anhydrase" evidence="8">
    <location>
        <begin position="26"/>
        <end position="232"/>
    </location>
</feature>
<evidence type="ECO:0000256" key="5">
    <source>
        <dbReference type="ARBA" id="ARBA00024993"/>
    </source>
</evidence>
<evidence type="ECO:0000256" key="7">
    <source>
        <dbReference type="PIRSR" id="PIRSR601765-1"/>
    </source>
</evidence>
<dbReference type="PANTHER" id="PTHR11002">
    <property type="entry name" value="CARBONIC ANHYDRASE"/>
    <property type="match status" value="1"/>
</dbReference>
<keyword evidence="10" id="KW-1185">Reference proteome</keyword>
<dbReference type="OrthoDB" id="9797527at2"/>
<evidence type="ECO:0000313" key="10">
    <source>
        <dbReference type="Proteomes" id="UP000199645"/>
    </source>
</evidence>
<dbReference type="InterPro" id="IPR015892">
    <property type="entry name" value="Carbonic_anhydrase_CS"/>
</dbReference>
<dbReference type="Proteomes" id="UP000199645">
    <property type="component" value="Unassembled WGS sequence"/>
</dbReference>
<comment type="cofactor">
    <cofactor evidence="7">
        <name>Zn(2+)</name>
        <dbReference type="ChEBI" id="CHEBI:29105"/>
    </cofactor>
    <text evidence="7">Binds 1 zinc ion per subunit.</text>
</comment>
<comment type="similarity">
    <text evidence="1">Belongs to the beta-class carbonic anhydrase family.</text>
</comment>
<dbReference type="InterPro" id="IPR006311">
    <property type="entry name" value="TAT_signal"/>
</dbReference>
<dbReference type="PROSITE" id="PS51318">
    <property type="entry name" value="TAT"/>
    <property type="match status" value="1"/>
</dbReference>
<keyword evidence="8" id="KW-0732">Signal</keyword>
<dbReference type="GO" id="GO:0008270">
    <property type="term" value="F:zinc ion binding"/>
    <property type="evidence" value="ECO:0007669"/>
    <property type="project" value="InterPro"/>
</dbReference>
<accession>A0A1I2FMC9</accession>
<dbReference type="Pfam" id="PF00484">
    <property type="entry name" value="Pro_CA"/>
    <property type="match status" value="1"/>
</dbReference>
<dbReference type="InterPro" id="IPR036874">
    <property type="entry name" value="Carbonic_anhydrase_sf"/>
</dbReference>
<dbReference type="GO" id="GO:0015976">
    <property type="term" value="P:carbon utilization"/>
    <property type="evidence" value="ECO:0007669"/>
    <property type="project" value="InterPro"/>
</dbReference>